<dbReference type="AlphaFoldDB" id="A0A160VC35"/>
<dbReference type="PANTHER" id="PTHR43739">
    <property type="entry name" value="XYLOGLUCANASE (EUROFUNG)"/>
    <property type="match status" value="1"/>
</dbReference>
<dbReference type="InterPro" id="IPR015943">
    <property type="entry name" value="WD40/YVTN_repeat-like_dom_sf"/>
</dbReference>
<dbReference type="GO" id="GO:0010411">
    <property type="term" value="P:xyloglucan metabolic process"/>
    <property type="evidence" value="ECO:0007669"/>
    <property type="project" value="TreeGrafter"/>
</dbReference>
<dbReference type="InterPro" id="IPR052025">
    <property type="entry name" value="Xyloglucanase_GH74"/>
</dbReference>
<proteinExistence type="predicted"/>
<dbReference type="Gene3D" id="2.130.10.10">
    <property type="entry name" value="YVTN repeat-like/Quinoprotein amine dehydrogenase"/>
    <property type="match status" value="2"/>
</dbReference>
<name>A0A160VC35_9ZZZZ</name>
<dbReference type="EMBL" id="FAXA01000248">
    <property type="protein sequence ID" value="CUV05133.1"/>
    <property type="molecule type" value="Genomic_DNA"/>
</dbReference>
<accession>A0A160VC35</accession>
<dbReference type="InterPro" id="IPR058667">
    <property type="entry name" value="DUF6242_C"/>
</dbReference>
<dbReference type="GO" id="GO:0016787">
    <property type="term" value="F:hydrolase activity"/>
    <property type="evidence" value="ECO:0007669"/>
    <property type="project" value="UniProtKB-KW"/>
</dbReference>
<gene>
    <name evidence="2" type="ORF">MGWOODY_Clf2660</name>
</gene>
<organism evidence="2">
    <name type="scientific">hydrothermal vent metagenome</name>
    <dbReference type="NCBI Taxonomy" id="652676"/>
    <lineage>
        <taxon>unclassified sequences</taxon>
        <taxon>metagenomes</taxon>
        <taxon>ecological metagenomes</taxon>
    </lineage>
</organism>
<dbReference type="PANTHER" id="PTHR43739:SF5">
    <property type="entry name" value="EXO-ALPHA-SIALIDASE"/>
    <property type="match status" value="1"/>
</dbReference>
<evidence type="ECO:0000313" key="2">
    <source>
        <dbReference type="EMBL" id="CUV05133.1"/>
    </source>
</evidence>
<dbReference type="SUPFAM" id="SSF110296">
    <property type="entry name" value="Oligoxyloglucan reducing end-specific cellobiohydrolase"/>
    <property type="match status" value="1"/>
</dbReference>
<evidence type="ECO:0000259" key="1">
    <source>
        <dbReference type="Pfam" id="PF25852"/>
    </source>
</evidence>
<dbReference type="Pfam" id="PF25852">
    <property type="entry name" value="DUF6242_C"/>
    <property type="match status" value="1"/>
</dbReference>
<reference evidence="2" key="1">
    <citation type="submission" date="2015-10" db="EMBL/GenBank/DDBJ databases">
        <authorList>
            <person name="Gilbert D.G."/>
        </authorList>
    </citation>
    <scope>NUCLEOTIDE SEQUENCE</scope>
</reference>
<protein>
    <submittedName>
        <fullName evidence="2">Glycosyl hydrolase, BNR repeat</fullName>
    </submittedName>
</protein>
<keyword evidence="2" id="KW-0378">Hydrolase</keyword>
<dbReference type="CDD" id="cd15482">
    <property type="entry name" value="Sialidase_non-viral"/>
    <property type="match status" value="1"/>
</dbReference>
<feature type="domain" description="DUF6242" evidence="1">
    <location>
        <begin position="28"/>
        <end position="276"/>
    </location>
</feature>
<sequence>MVTSDHKTYVYVGLAGEGDYIGEGGIVRRADGDEQWQDISKGLPDNAQVRALAIRPDDPSVVFAGTDKGVFRSRDRGETWEALNDAGPNHEVWSLVIHPENPDVILAGYDPCSVSRSQDGGDTWTMMDTSQVVYPHITTYMPPTGKRVIGMSFDPSNTQDIYAAIEVGGLLASRDGGETWVSIIDGPYLKNNTLDLHKVQVSAAAPGTVHIATQTAMFRSRDKGERWEHVQVEEMFPGGSYCRDLLVAPDDPKTIYLAAGAGGGAAPPDTVQEGALFRSRDVGETWDRLDLGETVPGRMMAIAIDKGAPEHIYCAAYSGEVYSSLDGGSNWSKSVLPGESSRYLHVYPMVCG</sequence>